<dbReference type="EMBL" id="FPBX01000033">
    <property type="protein sequence ID" value="SFU89754.1"/>
    <property type="molecule type" value="Genomic_DNA"/>
</dbReference>
<evidence type="ECO:0000256" key="1">
    <source>
        <dbReference type="SAM" id="MobiDB-lite"/>
    </source>
</evidence>
<evidence type="ECO:0000313" key="3">
    <source>
        <dbReference type="Proteomes" id="UP000183656"/>
    </source>
</evidence>
<dbReference type="OrthoDB" id="6025757at2"/>
<proteinExistence type="predicted"/>
<accession>A0A1I7JX34</accession>
<dbReference type="STRING" id="343013.SAMN04489707_10334"/>
<dbReference type="AlphaFoldDB" id="A0A1I7JX34"/>
<dbReference type="RefSeq" id="WP_054256938.1">
    <property type="nucleotide sequence ID" value="NZ_CYIG01000028.1"/>
</dbReference>
<keyword evidence="3" id="KW-1185">Reference proteome</keyword>
<feature type="compositionally biased region" description="Polar residues" evidence="1">
    <location>
        <begin position="84"/>
        <end position="96"/>
    </location>
</feature>
<feature type="compositionally biased region" description="Basic residues" evidence="1">
    <location>
        <begin position="183"/>
        <end position="197"/>
    </location>
</feature>
<feature type="region of interest" description="Disordered" evidence="1">
    <location>
        <begin position="77"/>
        <end position="97"/>
    </location>
</feature>
<reference evidence="2 3" key="1">
    <citation type="submission" date="2016-10" db="EMBL/GenBank/DDBJ databases">
        <authorList>
            <person name="de Groot N.N."/>
        </authorList>
    </citation>
    <scope>NUCLEOTIDE SEQUENCE [LARGE SCALE GENOMIC DNA]</scope>
    <source>
        <strain evidence="2 3">R-24608</strain>
    </source>
</reference>
<evidence type="ECO:0000313" key="2">
    <source>
        <dbReference type="EMBL" id="SFU89754.1"/>
    </source>
</evidence>
<feature type="region of interest" description="Disordered" evidence="1">
    <location>
        <begin position="176"/>
        <end position="197"/>
    </location>
</feature>
<dbReference type="Proteomes" id="UP000183656">
    <property type="component" value="Unassembled WGS sequence"/>
</dbReference>
<dbReference type="Pfam" id="PF11445">
    <property type="entry name" value="DUF2894"/>
    <property type="match status" value="1"/>
</dbReference>
<name>A0A1I7JX34_9BURK</name>
<sequence length="197" mass="21200">MSQRNNAALQPGAAAVRQLWAEALARRAAAQPEPVRRRLAVRLATLEQGAADVAALPAAPHARGPLGRLADALARGSDAPGALSSETAPHSLQVPETSPPELQALQRFRATWSRLAAEERVQQALAHVPPQAGPLNSSHLVYRALLLMRETAPEYLQRFVPYVDALLWLEQMQAPSVPPAAAARRKPRAKAAKPRPT</sequence>
<dbReference type="InterPro" id="IPR021549">
    <property type="entry name" value="DUF2894"/>
</dbReference>
<gene>
    <name evidence="2" type="ORF">SAMN04489707_10334</name>
</gene>
<organism evidence="2 3">
    <name type="scientific">Paenacidovorax caeni</name>
    <dbReference type="NCBI Taxonomy" id="343013"/>
    <lineage>
        <taxon>Bacteria</taxon>
        <taxon>Pseudomonadati</taxon>
        <taxon>Pseudomonadota</taxon>
        <taxon>Betaproteobacteria</taxon>
        <taxon>Burkholderiales</taxon>
        <taxon>Comamonadaceae</taxon>
        <taxon>Paenacidovorax</taxon>
    </lineage>
</organism>
<protein>
    <recommendedName>
        <fullName evidence="4">DUF2894 domain-containing protein</fullName>
    </recommendedName>
</protein>
<evidence type="ECO:0008006" key="4">
    <source>
        <dbReference type="Google" id="ProtNLM"/>
    </source>
</evidence>